<proteinExistence type="predicted"/>
<accession>A0A024WPR6</accession>
<dbReference type="InterPro" id="IPR036628">
    <property type="entry name" value="Clp_N_dom_sf"/>
</dbReference>
<evidence type="ECO:0008006" key="4">
    <source>
        <dbReference type="Google" id="ProtNLM"/>
    </source>
</evidence>
<dbReference type="EMBL" id="KI925567">
    <property type="protein sequence ID" value="ETW48705.1"/>
    <property type="molecule type" value="Genomic_DNA"/>
</dbReference>
<feature type="chain" id="PRO_5001537159" description="Clp R domain-containing protein" evidence="1">
    <location>
        <begin position="27"/>
        <end position="83"/>
    </location>
</feature>
<dbReference type="AlphaFoldDB" id="A0A024WPR6"/>
<dbReference type="Gene3D" id="1.10.1780.10">
    <property type="entry name" value="Clp, N-terminal domain"/>
    <property type="match status" value="1"/>
</dbReference>
<evidence type="ECO:0000313" key="3">
    <source>
        <dbReference type="Proteomes" id="UP000030699"/>
    </source>
</evidence>
<dbReference type="Proteomes" id="UP000030699">
    <property type="component" value="Unassembled WGS sequence"/>
</dbReference>
<protein>
    <recommendedName>
        <fullName evidence="4">Clp R domain-containing protein</fullName>
    </recommendedName>
</protein>
<reference evidence="2 3" key="1">
    <citation type="submission" date="2013-02" db="EMBL/GenBank/DDBJ databases">
        <title>The Genome Annotation of Plasmodium falciparum MaliPS096_E11.</title>
        <authorList>
            <consortium name="The Broad Institute Genome Sequencing Platform"/>
            <consortium name="The Broad Institute Genome Sequencing Center for Infectious Disease"/>
            <person name="Neafsey D."/>
            <person name="Hoffman S."/>
            <person name="Volkman S."/>
            <person name="Rosenthal P."/>
            <person name="Walker B."/>
            <person name="Young S.K."/>
            <person name="Zeng Q."/>
            <person name="Gargeya S."/>
            <person name="Fitzgerald M."/>
            <person name="Haas B."/>
            <person name="Abouelleil A."/>
            <person name="Allen A.W."/>
            <person name="Alvarado L."/>
            <person name="Arachchi H.M."/>
            <person name="Berlin A.M."/>
            <person name="Chapman S.B."/>
            <person name="Gainer-Dewar J."/>
            <person name="Goldberg J."/>
            <person name="Griggs A."/>
            <person name="Gujja S."/>
            <person name="Hansen M."/>
            <person name="Howarth C."/>
            <person name="Imamovic A."/>
            <person name="Ireland A."/>
            <person name="Larimer J."/>
            <person name="McCowan C."/>
            <person name="Murphy C."/>
            <person name="Pearson M."/>
            <person name="Poon T.W."/>
            <person name="Priest M."/>
            <person name="Roberts A."/>
            <person name="Saif S."/>
            <person name="Shea T."/>
            <person name="Sisk P."/>
            <person name="Sykes S."/>
            <person name="Wortman J."/>
            <person name="Nusbaum C."/>
            <person name="Birren B."/>
        </authorList>
    </citation>
    <scope>NUCLEOTIDE SEQUENCE [LARGE SCALE GENOMIC DNA]</scope>
    <source>
        <strain evidence="2 3">MaliPS096_E11</strain>
    </source>
</reference>
<dbReference type="SUPFAM" id="SSF81923">
    <property type="entry name" value="Double Clp-N motif"/>
    <property type="match status" value="1"/>
</dbReference>
<evidence type="ECO:0000313" key="2">
    <source>
        <dbReference type="EMBL" id="ETW48705.1"/>
    </source>
</evidence>
<keyword evidence="1" id="KW-0732">Signal</keyword>
<name>A0A024WPR6_PLAFA</name>
<sequence length="83" mass="9530">MTRRYLKYYIFVTLLFFVQVINNVLCAPDNKQEQGKYLNRTINILNAGKNIAKSYGHNKLKPIHILSALAKSDYGNIIDGQIE</sequence>
<gene>
    <name evidence="2" type="ORF">PFMALIP_03243</name>
</gene>
<feature type="signal peptide" evidence="1">
    <location>
        <begin position="1"/>
        <end position="26"/>
    </location>
</feature>
<evidence type="ECO:0000256" key="1">
    <source>
        <dbReference type="SAM" id="SignalP"/>
    </source>
</evidence>
<organism evidence="2 3">
    <name type="scientific">Plasmodium falciparum MaliPS096_E11</name>
    <dbReference type="NCBI Taxonomy" id="1036727"/>
    <lineage>
        <taxon>Eukaryota</taxon>
        <taxon>Sar</taxon>
        <taxon>Alveolata</taxon>
        <taxon>Apicomplexa</taxon>
        <taxon>Aconoidasida</taxon>
        <taxon>Haemosporida</taxon>
        <taxon>Plasmodiidae</taxon>
        <taxon>Plasmodium</taxon>
        <taxon>Plasmodium (Laverania)</taxon>
    </lineage>
</organism>
<reference evidence="2 3" key="2">
    <citation type="submission" date="2013-02" db="EMBL/GenBank/DDBJ databases">
        <title>The Genome Sequence of Plasmodium falciparum MaliPS096_E11.</title>
        <authorList>
            <consortium name="The Broad Institute Genome Sequencing Platform"/>
            <consortium name="The Broad Institute Genome Sequencing Center for Infectious Disease"/>
            <person name="Neafsey D."/>
            <person name="Cheeseman I."/>
            <person name="Volkman S."/>
            <person name="Adams J."/>
            <person name="Walker B."/>
            <person name="Young S.K."/>
            <person name="Zeng Q."/>
            <person name="Gargeya S."/>
            <person name="Fitzgerald M."/>
            <person name="Haas B."/>
            <person name="Abouelleil A."/>
            <person name="Alvarado L."/>
            <person name="Arachchi H.M."/>
            <person name="Berlin A.M."/>
            <person name="Chapman S.B."/>
            <person name="Dewar J."/>
            <person name="Goldberg J."/>
            <person name="Griggs A."/>
            <person name="Gujja S."/>
            <person name="Hansen M."/>
            <person name="Howarth C."/>
            <person name="Imamovic A."/>
            <person name="Larimer J."/>
            <person name="McCowan C."/>
            <person name="Murphy C."/>
            <person name="Neiman D."/>
            <person name="Pearson M."/>
            <person name="Priest M."/>
            <person name="Roberts A."/>
            <person name="Saif S."/>
            <person name="Shea T."/>
            <person name="Sisk P."/>
            <person name="Sykes S."/>
            <person name="Wortman J."/>
            <person name="Nusbaum C."/>
            <person name="Birren B."/>
        </authorList>
    </citation>
    <scope>NUCLEOTIDE SEQUENCE [LARGE SCALE GENOMIC DNA]</scope>
    <source>
        <strain evidence="2 3">MaliPS096_E11</strain>
    </source>
</reference>